<dbReference type="EMBL" id="CABITT030000007">
    <property type="protein sequence ID" value="VVB10737.1"/>
    <property type="molecule type" value="Genomic_DNA"/>
</dbReference>
<dbReference type="Proteomes" id="UP000489600">
    <property type="component" value="Unassembled WGS sequence"/>
</dbReference>
<feature type="region of interest" description="Disordered" evidence="1">
    <location>
        <begin position="1"/>
        <end position="29"/>
    </location>
</feature>
<sequence>MEFINGLSSLREDKSANSEPGVKGSKRQLSRRFQVGLKVEIVRSRTSVTHDLDQQMGLLLAFMVGSNYGMAHHIRLLGFLAINTRVWHKENLILNPKDSERLNGGS</sequence>
<comment type="caution">
    <text evidence="2">The sequence shown here is derived from an EMBL/GenBank/DDBJ whole genome shotgun (WGS) entry which is preliminary data.</text>
</comment>
<name>A0A565CAR2_9BRAS</name>
<dbReference type="AlphaFoldDB" id="A0A565CAR2"/>
<organism evidence="2 3">
    <name type="scientific">Arabis nemorensis</name>
    <dbReference type="NCBI Taxonomy" id="586526"/>
    <lineage>
        <taxon>Eukaryota</taxon>
        <taxon>Viridiplantae</taxon>
        <taxon>Streptophyta</taxon>
        <taxon>Embryophyta</taxon>
        <taxon>Tracheophyta</taxon>
        <taxon>Spermatophyta</taxon>
        <taxon>Magnoliopsida</taxon>
        <taxon>eudicotyledons</taxon>
        <taxon>Gunneridae</taxon>
        <taxon>Pentapetalae</taxon>
        <taxon>rosids</taxon>
        <taxon>malvids</taxon>
        <taxon>Brassicales</taxon>
        <taxon>Brassicaceae</taxon>
        <taxon>Arabideae</taxon>
        <taxon>Arabis</taxon>
    </lineage>
</organism>
<evidence type="ECO:0000313" key="3">
    <source>
        <dbReference type="Proteomes" id="UP000489600"/>
    </source>
</evidence>
<reference evidence="2" key="1">
    <citation type="submission" date="2019-07" db="EMBL/GenBank/DDBJ databases">
        <authorList>
            <person name="Dittberner H."/>
        </authorList>
    </citation>
    <scope>NUCLEOTIDE SEQUENCE [LARGE SCALE GENOMIC DNA]</scope>
</reference>
<gene>
    <name evidence="2" type="ORF">ANE_LOCUS21181</name>
</gene>
<keyword evidence="3" id="KW-1185">Reference proteome</keyword>
<proteinExistence type="predicted"/>
<evidence type="ECO:0000313" key="2">
    <source>
        <dbReference type="EMBL" id="VVB10737.1"/>
    </source>
</evidence>
<accession>A0A565CAR2</accession>
<protein>
    <submittedName>
        <fullName evidence="2">Uncharacterized protein</fullName>
    </submittedName>
</protein>
<evidence type="ECO:0000256" key="1">
    <source>
        <dbReference type="SAM" id="MobiDB-lite"/>
    </source>
</evidence>